<evidence type="ECO:0000313" key="1">
    <source>
        <dbReference type="EMBL" id="PNV67932.1"/>
    </source>
</evidence>
<comment type="caution">
    <text evidence="1">The sequence shown here is derived from an EMBL/GenBank/DDBJ whole genome shotgun (WGS) entry which is preliminary data.</text>
</comment>
<gene>
    <name evidence="1" type="ORF">C2L71_05285</name>
</gene>
<dbReference type="Proteomes" id="UP000236197">
    <property type="component" value="Unassembled WGS sequence"/>
</dbReference>
<sequence length="186" mass="21009">MGRRKEAALEEGGFVAGIEKLIATKDVGERTLYCFLAGTLRRRPEYAPLGYDRAQLYLSIRTKDDSSADAVATVVADVTLNEDDHDDDHLRIIDLSVVAEGIGCGTFAIEVLYLIADWYGCRGIMGELFGNDLVRESDRTLSFFQRRGFDVIRQKDNRVHPWRIQTVSYRDRLPECVEFSLDGVLV</sequence>
<protein>
    <recommendedName>
        <fullName evidence="3">N-acetyltransferase</fullName>
    </recommendedName>
</protein>
<dbReference type="AlphaFoldDB" id="A0A2K2UCH3"/>
<reference evidence="2" key="1">
    <citation type="submission" date="2018-01" db="EMBL/GenBank/DDBJ databases">
        <title>Rubneribacter badeniensis gen. nov., sp. nov., and Colonibacter rubneri, gen. nov., sp. nov., WGS of new members of the Eggerthellaceae.</title>
        <authorList>
            <person name="Danylec N."/>
            <person name="Stoll D.A."/>
            <person name="Doetsch A."/>
            <person name="Kulling S.E."/>
            <person name="Huch M."/>
        </authorList>
    </citation>
    <scope>NUCLEOTIDE SEQUENCE [LARGE SCALE GENOMIC DNA]</scope>
    <source>
        <strain evidence="2">ResAG-96</strain>
    </source>
</reference>
<evidence type="ECO:0008006" key="3">
    <source>
        <dbReference type="Google" id="ProtNLM"/>
    </source>
</evidence>
<name>A0A2K2UCH3_9ACTN</name>
<keyword evidence="2" id="KW-1185">Reference proteome</keyword>
<organism evidence="1 2">
    <name type="scientific">Enteroscipio rubneri</name>
    <dbReference type="NCBI Taxonomy" id="2070686"/>
    <lineage>
        <taxon>Bacteria</taxon>
        <taxon>Bacillati</taxon>
        <taxon>Actinomycetota</taxon>
        <taxon>Coriobacteriia</taxon>
        <taxon>Eggerthellales</taxon>
        <taxon>Eggerthellaceae</taxon>
        <taxon>Enteroscipio</taxon>
    </lineage>
</organism>
<accession>A0A2K2UCH3</accession>
<dbReference type="EMBL" id="PPEK01000004">
    <property type="protein sequence ID" value="PNV67932.1"/>
    <property type="molecule type" value="Genomic_DNA"/>
</dbReference>
<proteinExistence type="predicted"/>
<evidence type="ECO:0000313" key="2">
    <source>
        <dbReference type="Proteomes" id="UP000236197"/>
    </source>
</evidence>